<feature type="region of interest" description="Disordered" evidence="1">
    <location>
        <begin position="137"/>
        <end position="162"/>
    </location>
</feature>
<evidence type="ECO:0000313" key="2">
    <source>
        <dbReference type="EMBL" id="KJA14887.1"/>
    </source>
</evidence>
<feature type="region of interest" description="Disordered" evidence="1">
    <location>
        <begin position="72"/>
        <end position="125"/>
    </location>
</feature>
<organism evidence="2 3">
    <name type="scientific">Hypholoma sublateritium (strain FD-334 SS-4)</name>
    <dbReference type="NCBI Taxonomy" id="945553"/>
    <lineage>
        <taxon>Eukaryota</taxon>
        <taxon>Fungi</taxon>
        <taxon>Dikarya</taxon>
        <taxon>Basidiomycota</taxon>
        <taxon>Agaricomycotina</taxon>
        <taxon>Agaricomycetes</taxon>
        <taxon>Agaricomycetidae</taxon>
        <taxon>Agaricales</taxon>
        <taxon>Agaricineae</taxon>
        <taxon>Strophariaceae</taxon>
        <taxon>Hypholoma</taxon>
    </lineage>
</organism>
<feature type="compositionally biased region" description="Polar residues" evidence="1">
    <location>
        <begin position="106"/>
        <end position="121"/>
    </location>
</feature>
<proteinExistence type="predicted"/>
<dbReference type="AlphaFoldDB" id="A0A0D2KJS0"/>
<protein>
    <submittedName>
        <fullName evidence="2">Uncharacterized protein</fullName>
    </submittedName>
</protein>
<evidence type="ECO:0000313" key="3">
    <source>
        <dbReference type="Proteomes" id="UP000054270"/>
    </source>
</evidence>
<keyword evidence="3" id="KW-1185">Reference proteome</keyword>
<sequence>MFNAPKSKNPPHHPSALLSRYKHLWELTEFETKKMAVFWKERHDTVIRRPGKSKEAFKIIISEAHTSTLVLAASSTDAEIDEQYEPRSESEEEDEPEVQNGRSEEQSTQTPEIHIPNNPTSVPAIVSPTASIFDDAARSSPRRFHPISSSRHPTRESAHGTQFTAHGSAELDETGEMVLQTALCAGACVQLIAGCPRPRYDRLLSLRPPASKLEELWYY</sequence>
<gene>
    <name evidence="2" type="ORF">HYPSUDRAFT_208348</name>
</gene>
<dbReference type="EMBL" id="KN817662">
    <property type="protein sequence ID" value="KJA14887.1"/>
    <property type="molecule type" value="Genomic_DNA"/>
</dbReference>
<name>A0A0D2KJS0_HYPSF</name>
<evidence type="ECO:0000256" key="1">
    <source>
        <dbReference type="SAM" id="MobiDB-lite"/>
    </source>
</evidence>
<reference evidence="3" key="1">
    <citation type="submission" date="2014-04" db="EMBL/GenBank/DDBJ databases">
        <title>Evolutionary Origins and Diversification of the Mycorrhizal Mutualists.</title>
        <authorList>
            <consortium name="DOE Joint Genome Institute"/>
            <consortium name="Mycorrhizal Genomics Consortium"/>
            <person name="Kohler A."/>
            <person name="Kuo A."/>
            <person name="Nagy L.G."/>
            <person name="Floudas D."/>
            <person name="Copeland A."/>
            <person name="Barry K.W."/>
            <person name="Cichocki N."/>
            <person name="Veneault-Fourrey C."/>
            <person name="LaButti K."/>
            <person name="Lindquist E.A."/>
            <person name="Lipzen A."/>
            <person name="Lundell T."/>
            <person name="Morin E."/>
            <person name="Murat C."/>
            <person name="Riley R."/>
            <person name="Ohm R."/>
            <person name="Sun H."/>
            <person name="Tunlid A."/>
            <person name="Henrissat B."/>
            <person name="Grigoriev I.V."/>
            <person name="Hibbett D.S."/>
            <person name="Martin F."/>
        </authorList>
    </citation>
    <scope>NUCLEOTIDE SEQUENCE [LARGE SCALE GENOMIC DNA]</scope>
    <source>
        <strain evidence="3">FD-334 SS-4</strain>
    </source>
</reference>
<dbReference type="Proteomes" id="UP000054270">
    <property type="component" value="Unassembled WGS sequence"/>
</dbReference>
<accession>A0A0D2KJS0</accession>